<evidence type="ECO:0000313" key="8">
    <source>
        <dbReference type="EMBL" id="EWC58665.1"/>
    </source>
</evidence>
<dbReference type="PATRIC" id="fig|909613.9.peg.6020"/>
<sequence>MTTVSAIVQPPPPSRRGGQGPTRAVPLVRAAERRLLHWCKTTDPALRLPDLPEGTDARVLLPTGEAFDALRTRLTDAGVAHRSVRHWIEDEVITTIGVDALTVTTALTARARRDWGGPTADERAHDARDAFEAVWDAHGPADVPEVEHVPAADLVPAQWLEYLPFPTLNPAQAHAAPAVLGSSEHLVITAPTGAGKTVVGMLAALRAILGERRKAAWLVPQRSLTDELDRELATWRGKGLRVERLSGEYLTDIERVRAADLWVATTEKFEAICRASSLQTALAEVGCLVVDEIHLLGAPERGPLLEALLARVRGADSPVRIVGLSATVSNADEIASWLQGSLVSTTWRPTRLTWQLPQIPATSDRTTDGLLRMRTAVELTRRVTGDGGSVLVFCGTKPNVRTTALAIAGSRGADTSGVHIDDTDRLHKACASVGVGLHYKDWDHKREAEQRFRDRDWDVLVATTTVAAGVNLPARAVVVRDTRVGLDDIDVATVLQMFGRAGRVGAGEREGWAYLVTSELERANWQAALVDGYTVHSQIHDSLPDHVLAEVVQGRITTLPEAEQWWLRTLSHHQGDEDTEPVTEAVDFLVQHGYLALDGPKVAVTELGLLTARLMVGTRVGAQLRAALSRVEVPTDPDTAEDLLIHLVSLLVPDLAHAPVAEPQRPVVATVLKAGGHRDRIRPSTAVSGLGSSVASAPGDLARAALLLVAHSPELFTRPGRTIVGLPASTLFPVLDQAPRHLAWLAAQGFTRTVHPWVAVIAADLARRVRWRRLGPTRGAGRLLWMCEQMAPPPHTDEDVPRLWQAARSRGLTAPDWPQVTPPRGCRLDQPDYAALLRDRTTGAALTPTSVTGLTSGVLVAWSDHKTIDTTVTEQVTVDHPTATDAAVFTRRGDYRATGVLAEHYHVLRE</sequence>
<proteinExistence type="predicted"/>
<gene>
    <name evidence="8" type="ORF">UO65_6019</name>
</gene>
<feature type="domain" description="Helicase ATP-binding" evidence="6">
    <location>
        <begin position="177"/>
        <end position="346"/>
    </location>
</feature>
<evidence type="ECO:0000256" key="4">
    <source>
        <dbReference type="ARBA" id="ARBA00022840"/>
    </source>
</evidence>
<accession>W7ICZ2</accession>
<name>W7ICZ2_9PSEU</name>
<dbReference type="Pfam" id="PF00270">
    <property type="entry name" value="DEAD"/>
    <property type="match status" value="1"/>
</dbReference>
<evidence type="ECO:0000256" key="5">
    <source>
        <dbReference type="SAM" id="MobiDB-lite"/>
    </source>
</evidence>
<evidence type="ECO:0000256" key="1">
    <source>
        <dbReference type="ARBA" id="ARBA00022741"/>
    </source>
</evidence>
<dbReference type="SMART" id="SM00490">
    <property type="entry name" value="HELICc"/>
    <property type="match status" value="1"/>
</dbReference>
<comment type="caution">
    <text evidence="8">The sequence shown here is derived from an EMBL/GenBank/DDBJ whole genome shotgun (WGS) entry which is preliminary data.</text>
</comment>
<reference evidence="8 9" key="1">
    <citation type="journal article" date="2014" name="Genome Announc.">
        <title>Draft Genome Sequence of the Antitrypanosomally Active Sponge-Associated Bacterium Actinokineospora sp. Strain EG49.</title>
        <authorList>
            <person name="Harjes J."/>
            <person name="Ryu T."/>
            <person name="Abdelmohsen U.R."/>
            <person name="Moitinho-Silva L."/>
            <person name="Horn H."/>
            <person name="Ravasi T."/>
            <person name="Hentschel U."/>
        </authorList>
    </citation>
    <scope>NUCLEOTIDE SEQUENCE [LARGE SCALE GENOMIC DNA]</scope>
    <source>
        <strain evidence="8 9">EG49</strain>
    </source>
</reference>
<dbReference type="PROSITE" id="PS51194">
    <property type="entry name" value="HELICASE_CTER"/>
    <property type="match status" value="1"/>
</dbReference>
<dbReference type="SUPFAM" id="SSF46785">
    <property type="entry name" value="Winged helix' DNA-binding domain"/>
    <property type="match status" value="1"/>
</dbReference>
<dbReference type="GO" id="GO:0004386">
    <property type="term" value="F:helicase activity"/>
    <property type="evidence" value="ECO:0007669"/>
    <property type="project" value="UniProtKB-KW"/>
</dbReference>
<evidence type="ECO:0000256" key="2">
    <source>
        <dbReference type="ARBA" id="ARBA00022801"/>
    </source>
</evidence>
<dbReference type="InterPro" id="IPR014001">
    <property type="entry name" value="Helicase_ATP-bd"/>
</dbReference>
<dbReference type="GO" id="GO:0016787">
    <property type="term" value="F:hydrolase activity"/>
    <property type="evidence" value="ECO:0007669"/>
    <property type="project" value="UniProtKB-KW"/>
</dbReference>
<dbReference type="SMART" id="SM00487">
    <property type="entry name" value="DEXDc"/>
    <property type="match status" value="1"/>
</dbReference>
<dbReference type="InterPro" id="IPR036390">
    <property type="entry name" value="WH_DNA-bd_sf"/>
</dbReference>
<dbReference type="OrthoDB" id="3197455at2"/>
<dbReference type="Pfam" id="PF00271">
    <property type="entry name" value="Helicase_C"/>
    <property type="match status" value="1"/>
</dbReference>
<feature type="domain" description="Helicase C-terminal" evidence="7">
    <location>
        <begin position="375"/>
        <end position="551"/>
    </location>
</feature>
<dbReference type="InterPro" id="IPR027417">
    <property type="entry name" value="P-loop_NTPase"/>
</dbReference>
<keyword evidence="3 8" id="KW-0347">Helicase</keyword>
<evidence type="ECO:0000259" key="7">
    <source>
        <dbReference type="PROSITE" id="PS51194"/>
    </source>
</evidence>
<dbReference type="PANTHER" id="PTHR47961">
    <property type="entry name" value="DNA POLYMERASE THETA, PUTATIVE (AFU_ORTHOLOGUE AFUA_1G05260)-RELATED"/>
    <property type="match status" value="1"/>
</dbReference>
<evidence type="ECO:0000256" key="3">
    <source>
        <dbReference type="ARBA" id="ARBA00022806"/>
    </source>
</evidence>
<keyword evidence="4" id="KW-0067">ATP-binding</keyword>
<dbReference type="STRING" id="909613.UO65_6019"/>
<dbReference type="SUPFAM" id="SSF52540">
    <property type="entry name" value="P-loop containing nucleoside triphosphate hydrolases"/>
    <property type="match status" value="1"/>
</dbReference>
<dbReference type="InterPro" id="IPR001650">
    <property type="entry name" value="Helicase_C-like"/>
</dbReference>
<dbReference type="InterPro" id="IPR011545">
    <property type="entry name" value="DEAD/DEAH_box_helicase_dom"/>
</dbReference>
<dbReference type="InterPro" id="IPR050474">
    <property type="entry name" value="Hel308_SKI2-like"/>
</dbReference>
<evidence type="ECO:0000313" key="9">
    <source>
        <dbReference type="Proteomes" id="UP000019277"/>
    </source>
</evidence>
<evidence type="ECO:0000259" key="6">
    <source>
        <dbReference type="PROSITE" id="PS51192"/>
    </source>
</evidence>
<dbReference type="PROSITE" id="PS51192">
    <property type="entry name" value="HELICASE_ATP_BIND_1"/>
    <property type="match status" value="1"/>
</dbReference>
<dbReference type="PANTHER" id="PTHR47961:SF6">
    <property type="entry name" value="DNA-DIRECTED DNA POLYMERASE"/>
    <property type="match status" value="1"/>
</dbReference>
<dbReference type="RefSeq" id="WP_084176377.1">
    <property type="nucleotide sequence ID" value="NZ_AYXG01000231.1"/>
</dbReference>
<protein>
    <submittedName>
        <fullName evidence="8">Putative helicase</fullName>
    </submittedName>
</protein>
<dbReference type="GO" id="GO:0003676">
    <property type="term" value="F:nucleic acid binding"/>
    <property type="evidence" value="ECO:0007669"/>
    <property type="project" value="InterPro"/>
</dbReference>
<dbReference type="eggNOG" id="COG1204">
    <property type="taxonomic scope" value="Bacteria"/>
</dbReference>
<keyword evidence="9" id="KW-1185">Reference proteome</keyword>
<feature type="region of interest" description="Disordered" evidence="5">
    <location>
        <begin position="1"/>
        <end position="23"/>
    </location>
</feature>
<dbReference type="Proteomes" id="UP000019277">
    <property type="component" value="Unassembled WGS sequence"/>
</dbReference>
<keyword evidence="1" id="KW-0547">Nucleotide-binding</keyword>
<dbReference type="GO" id="GO:0005524">
    <property type="term" value="F:ATP binding"/>
    <property type="evidence" value="ECO:0007669"/>
    <property type="project" value="UniProtKB-KW"/>
</dbReference>
<dbReference type="Gene3D" id="3.40.50.300">
    <property type="entry name" value="P-loop containing nucleotide triphosphate hydrolases"/>
    <property type="match status" value="2"/>
</dbReference>
<organism evidence="8 9">
    <name type="scientific">Actinokineospora spheciospongiae</name>
    <dbReference type="NCBI Taxonomy" id="909613"/>
    <lineage>
        <taxon>Bacteria</taxon>
        <taxon>Bacillati</taxon>
        <taxon>Actinomycetota</taxon>
        <taxon>Actinomycetes</taxon>
        <taxon>Pseudonocardiales</taxon>
        <taxon>Pseudonocardiaceae</taxon>
        <taxon>Actinokineospora</taxon>
    </lineage>
</organism>
<dbReference type="EMBL" id="AYXG01000231">
    <property type="protein sequence ID" value="EWC58665.1"/>
    <property type="molecule type" value="Genomic_DNA"/>
</dbReference>
<dbReference type="Gene3D" id="1.10.3380.30">
    <property type="match status" value="1"/>
</dbReference>
<dbReference type="AlphaFoldDB" id="W7ICZ2"/>
<keyword evidence="2" id="KW-0378">Hydrolase</keyword>